<feature type="transmembrane region" description="Helical" evidence="1">
    <location>
        <begin position="6"/>
        <end position="25"/>
    </location>
</feature>
<feature type="transmembrane region" description="Helical" evidence="1">
    <location>
        <begin position="58"/>
        <end position="76"/>
    </location>
</feature>
<dbReference type="OrthoDB" id="2884029at2"/>
<dbReference type="RefSeq" id="WP_048309708.1">
    <property type="nucleotide sequence ID" value="NZ_CP119526.1"/>
</dbReference>
<comment type="caution">
    <text evidence="2">The sequence shown here is derived from an EMBL/GenBank/DDBJ whole genome shotgun (WGS) entry which is preliminary data.</text>
</comment>
<accession>A0A0J6CQP6</accession>
<evidence type="ECO:0000313" key="3">
    <source>
        <dbReference type="Proteomes" id="UP000035996"/>
    </source>
</evidence>
<evidence type="ECO:0008006" key="4">
    <source>
        <dbReference type="Google" id="ProtNLM"/>
    </source>
</evidence>
<keyword evidence="3" id="KW-1185">Reference proteome</keyword>
<dbReference type="Pfam" id="PF16079">
    <property type="entry name" value="Phage_holin_5_2"/>
    <property type="match status" value="1"/>
</dbReference>
<keyword evidence="1" id="KW-0812">Transmembrane</keyword>
<keyword evidence="1" id="KW-0472">Membrane</keyword>
<dbReference type="EMBL" id="LELK01000001">
    <property type="protein sequence ID" value="KMM38591.1"/>
    <property type="molecule type" value="Genomic_DNA"/>
</dbReference>
<dbReference type="AlphaFoldDB" id="A0A0J6CQP6"/>
<keyword evidence="1" id="KW-1133">Transmembrane helix</keyword>
<protein>
    <recommendedName>
        <fullName evidence="4">Holin</fullName>
    </recommendedName>
</protein>
<sequence>MELQQFIQENYLFLVPALWVIGTALKKTPKVPDWSIIWVLIFVSLIVATWSFGFTGEAFANAIVAAGVAVLGHQLIKQTKDPN</sequence>
<reference evidence="2" key="1">
    <citation type="submission" date="2015-06" db="EMBL/GenBank/DDBJ databases">
        <authorList>
            <person name="Liu B."/>
            <person name="Wang J."/>
            <person name="Zhu Y."/>
            <person name="Liu G."/>
            <person name="Chen Q."/>
            <person name="Zheng C."/>
            <person name="Che J."/>
            <person name="Ge C."/>
            <person name="Shi H."/>
            <person name="Pan Z."/>
            <person name="Liu X."/>
        </authorList>
    </citation>
    <scope>NUCLEOTIDE SEQUENCE [LARGE SCALE GENOMIC DNA]</scope>
    <source>
        <strain evidence="2">DSM 16346</strain>
    </source>
</reference>
<dbReference type="InterPro" id="IPR032111">
    <property type="entry name" value="Clostridium_phage_holin"/>
</dbReference>
<proteinExistence type="predicted"/>
<gene>
    <name evidence="2" type="ORF">AB986_04745</name>
</gene>
<name>A0A0J6CQP6_9BACL</name>
<organism evidence="2 3">
    <name type="scientific">Guptibacillus hwajinpoensis</name>
    <dbReference type="NCBI Taxonomy" id="208199"/>
    <lineage>
        <taxon>Bacteria</taxon>
        <taxon>Bacillati</taxon>
        <taxon>Bacillota</taxon>
        <taxon>Bacilli</taxon>
        <taxon>Bacillales</taxon>
        <taxon>Guptibacillaceae</taxon>
        <taxon>Guptibacillus</taxon>
    </lineage>
</organism>
<feature type="transmembrane region" description="Helical" evidence="1">
    <location>
        <begin position="34"/>
        <end position="52"/>
    </location>
</feature>
<dbReference type="Proteomes" id="UP000035996">
    <property type="component" value="Unassembled WGS sequence"/>
</dbReference>
<evidence type="ECO:0000313" key="2">
    <source>
        <dbReference type="EMBL" id="KMM38591.1"/>
    </source>
</evidence>
<evidence type="ECO:0000256" key="1">
    <source>
        <dbReference type="SAM" id="Phobius"/>
    </source>
</evidence>